<dbReference type="Pfam" id="PF07542">
    <property type="entry name" value="ATP12"/>
    <property type="match status" value="1"/>
</dbReference>
<evidence type="ECO:0000313" key="5">
    <source>
        <dbReference type="Proteomes" id="UP000199412"/>
    </source>
</evidence>
<keyword evidence="2" id="KW-0809">Transit peptide</keyword>
<accession>A0A1G6XLA3</accession>
<gene>
    <name evidence="4" type="ORF">SAMN05421720_101542</name>
</gene>
<dbReference type="SUPFAM" id="SSF160909">
    <property type="entry name" value="ATP12-like"/>
    <property type="match status" value="1"/>
</dbReference>
<dbReference type="OrthoDB" id="9797825at2"/>
<dbReference type="Proteomes" id="UP000199412">
    <property type="component" value="Unassembled WGS sequence"/>
</dbReference>
<dbReference type="AlphaFoldDB" id="A0A1G6XLA3"/>
<dbReference type="Gene3D" id="3.30.2180.10">
    <property type="entry name" value="ATP12-like"/>
    <property type="match status" value="1"/>
</dbReference>
<dbReference type="EMBL" id="FNAP01000001">
    <property type="protein sequence ID" value="SDD78822.1"/>
    <property type="molecule type" value="Genomic_DNA"/>
</dbReference>
<dbReference type="RefSeq" id="WP_092781634.1">
    <property type="nucleotide sequence ID" value="NZ_FNAP01000001.1"/>
</dbReference>
<organism evidence="4 5">
    <name type="scientific">Rhodospira trueperi</name>
    <dbReference type="NCBI Taxonomy" id="69960"/>
    <lineage>
        <taxon>Bacteria</taxon>
        <taxon>Pseudomonadati</taxon>
        <taxon>Pseudomonadota</taxon>
        <taxon>Alphaproteobacteria</taxon>
        <taxon>Rhodospirillales</taxon>
        <taxon>Rhodospirillaceae</taxon>
        <taxon>Rhodospira</taxon>
    </lineage>
</organism>
<protein>
    <submittedName>
        <fullName evidence="4">Chaperone required for the assembly of the F1-ATPase</fullName>
    </submittedName>
</protein>
<evidence type="ECO:0000256" key="1">
    <source>
        <dbReference type="ARBA" id="ARBA00008231"/>
    </source>
</evidence>
<reference evidence="4 5" key="1">
    <citation type="submission" date="2016-10" db="EMBL/GenBank/DDBJ databases">
        <authorList>
            <person name="de Groot N.N."/>
        </authorList>
    </citation>
    <scope>NUCLEOTIDE SEQUENCE [LARGE SCALE GENOMIC DNA]</scope>
    <source>
        <strain evidence="4 5">ATCC 700224</strain>
    </source>
</reference>
<comment type="similarity">
    <text evidence="1">Belongs to the ATP12 family.</text>
</comment>
<proteinExistence type="inferred from homology"/>
<keyword evidence="3" id="KW-0143">Chaperone</keyword>
<dbReference type="STRING" id="69960.SAMN05421720_101542"/>
<dbReference type="Gene3D" id="1.10.3580.10">
    <property type="entry name" value="ATP12 ATPase"/>
    <property type="match status" value="1"/>
</dbReference>
<evidence type="ECO:0000256" key="3">
    <source>
        <dbReference type="ARBA" id="ARBA00023186"/>
    </source>
</evidence>
<keyword evidence="5" id="KW-1185">Reference proteome</keyword>
<dbReference type="GO" id="GO:0043461">
    <property type="term" value="P:proton-transporting ATP synthase complex assembly"/>
    <property type="evidence" value="ECO:0007669"/>
    <property type="project" value="InterPro"/>
</dbReference>
<dbReference type="InterPro" id="IPR023335">
    <property type="entry name" value="ATP12_ortho_dom_sf"/>
</dbReference>
<dbReference type="InterPro" id="IPR042272">
    <property type="entry name" value="ATP12_ATP_synth-F1-assembly_N"/>
</dbReference>
<evidence type="ECO:0000256" key="2">
    <source>
        <dbReference type="ARBA" id="ARBA00022946"/>
    </source>
</evidence>
<evidence type="ECO:0000313" key="4">
    <source>
        <dbReference type="EMBL" id="SDD78822.1"/>
    </source>
</evidence>
<dbReference type="InterPro" id="IPR011419">
    <property type="entry name" value="ATP12_ATP_synth-F1-assembly"/>
</dbReference>
<sequence>MSRPQVSNPLAPGSSPRRFYDAATVARLEDGGHGVFLDGRPVRSPSRGVLILPSAALAEAVAEEWAAQGDHVDPHSMPLTQLANTALERVAAGRAALLDEIMTYVDADMLCYRADDPPDLALRQAEAWQPWLDWAEQALAAPMAVTVGVMPLRQPEATARALRVALEALDDWAFTGVQCAAGAAGSLVLGLALGHGRLDGETCFALSRLDEIYQMERWGEDREALKAREVLRRDILAAERLVRLSRA</sequence>
<dbReference type="PANTHER" id="PTHR21013:SF10">
    <property type="entry name" value="ATP SYNTHASE MITOCHONDRIAL F1 COMPLEX ASSEMBLY FACTOR 2"/>
    <property type="match status" value="1"/>
</dbReference>
<name>A0A1G6XLA3_9PROT</name>
<dbReference type="PANTHER" id="PTHR21013">
    <property type="entry name" value="ATP SYNTHASE MITOCHONDRIAL F1 COMPLEX ASSEMBLY FACTOR 2/ATP12 PROTEIN, MITOCHONDRIAL PRECURSOR"/>
    <property type="match status" value="1"/>
</dbReference>